<keyword evidence="2" id="KW-1185">Reference proteome</keyword>
<name>X6M2Y4_RETFI</name>
<evidence type="ECO:0000313" key="2">
    <source>
        <dbReference type="Proteomes" id="UP000023152"/>
    </source>
</evidence>
<gene>
    <name evidence="1" type="ORF">RFI_29410</name>
</gene>
<evidence type="ECO:0000313" key="1">
    <source>
        <dbReference type="EMBL" id="ETO07976.1"/>
    </source>
</evidence>
<dbReference type="Proteomes" id="UP000023152">
    <property type="component" value="Unassembled WGS sequence"/>
</dbReference>
<dbReference type="EMBL" id="ASPP01025480">
    <property type="protein sequence ID" value="ETO07976.1"/>
    <property type="molecule type" value="Genomic_DNA"/>
</dbReference>
<reference evidence="1 2" key="1">
    <citation type="journal article" date="2013" name="Curr. Biol.">
        <title>The Genome of the Foraminiferan Reticulomyxa filosa.</title>
        <authorList>
            <person name="Glockner G."/>
            <person name="Hulsmann N."/>
            <person name="Schleicher M."/>
            <person name="Noegel A.A."/>
            <person name="Eichinger L."/>
            <person name="Gallinger C."/>
            <person name="Pawlowski J."/>
            <person name="Sierra R."/>
            <person name="Euteneuer U."/>
            <person name="Pillet L."/>
            <person name="Moustafa A."/>
            <person name="Platzer M."/>
            <person name="Groth M."/>
            <person name="Szafranski K."/>
            <person name="Schliwa M."/>
        </authorList>
    </citation>
    <scope>NUCLEOTIDE SEQUENCE [LARGE SCALE GENOMIC DNA]</scope>
</reference>
<dbReference type="AlphaFoldDB" id="X6M2Y4"/>
<sequence>METKTKIFSNISEKEMLIYLTHCQEQKDMDQFMHEYKIREEKTKLKQISEESLFHIYNELCSFLRVPPTDICFKILNRNDNDRKNITEIVFPNKCPPLSLAKMLSIILSYFSCRVSLKFFNEALKENIFGNSLEEFVSILKENIEIISIQHVSLALKTGMEKIFQTIRD</sequence>
<protein>
    <submittedName>
        <fullName evidence="1">Uncharacterized protein</fullName>
    </submittedName>
</protein>
<accession>X6M2Y4</accession>
<organism evidence="1 2">
    <name type="scientific">Reticulomyxa filosa</name>
    <dbReference type="NCBI Taxonomy" id="46433"/>
    <lineage>
        <taxon>Eukaryota</taxon>
        <taxon>Sar</taxon>
        <taxon>Rhizaria</taxon>
        <taxon>Retaria</taxon>
        <taxon>Foraminifera</taxon>
        <taxon>Monothalamids</taxon>
        <taxon>Reticulomyxidae</taxon>
        <taxon>Reticulomyxa</taxon>
    </lineage>
</organism>
<comment type="caution">
    <text evidence="1">The sequence shown here is derived from an EMBL/GenBank/DDBJ whole genome shotgun (WGS) entry which is preliminary data.</text>
</comment>
<proteinExistence type="predicted"/>